<comment type="caution">
    <text evidence="1">The sequence shown here is derived from an EMBL/GenBank/DDBJ whole genome shotgun (WGS) entry which is preliminary data.</text>
</comment>
<reference evidence="1" key="1">
    <citation type="submission" date="2023-04" db="EMBL/GenBank/DDBJ databases">
        <title>Draft Genome sequencing of Naganishia species isolated from polar environments using Oxford Nanopore Technology.</title>
        <authorList>
            <person name="Leo P."/>
            <person name="Venkateswaran K."/>
        </authorList>
    </citation>
    <scope>NUCLEOTIDE SEQUENCE</scope>
    <source>
        <strain evidence="1">MNA-CCFEE 5425</strain>
    </source>
</reference>
<dbReference type="Proteomes" id="UP001243375">
    <property type="component" value="Unassembled WGS sequence"/>
</dbReference>
<dbReference type="EMBL" id="JASBWU010000026">
    <property type="protein sequence ID" value="KAJ9112217.1"/>
    <property type="molecule type" value="Genomic_DNA"/>
</dbReference>
<evidence type="ECO:0000313" key="1">
    <source>
        <dbReference type="EMBL" id="KAJ9112217.1"/>
    </source>
</evidence>
<protein>
    <submittedName>
        <fullName evidence="1">Uncharacterized protein</fullName>
    </submittedName>
</protein>
<gene>
    <name evidence="1" type="ORF">QFC22_006301</name>
</gene>
<sequence>MTNHTNLVFDATPLMNLTGVSPGVCASQRWIPVTAPNMSAVGAGGGPVFTSNISSTVSVDNTTPLNLTAMGLINPTSINPNYTMLSTKTAANVTSSSTSSMSTASASSKSSAGLSEYSIPAVTSGIICLLLTIVLI</sequence>
<name>A0ACC2WNY7_9TREE</name>
<organism evidence="1 2">
    <name type="scientific">Naganishia vaughanmartiniae</name>
    <dbReference type="NCBI Taxonomy" id="1424756"/>
    <lineage>
        <taxon>Eukaryota</taxon>
        <taxon>Fungi</taxon>
        <taxon>Dikarya</taxon>
        <taxon>Basidiomycota</taxon>
        <taxon>Agaricomycotina</taxon>
        <taxon>Tremellomycetes</taxon>
        <taxon>Filobasidiales</taxon>
        <taxon>Filobasidiaceae</taxon>
        <taxon>Naganishia</taxon>
    </lineage>
</organism>
<accession>A0ACC2WNY7</accession>
<proteinExistence type="predicted"/>
<evidence type="ECO:0000313" key="2">
    <source>
        <dbReference type="Proteomes" id="UP001243375"/>
    </source>
</evidence>
<keyword evidence="2" id="KW-1185">Reference proteome</keyword>